<dbReference type="OMA" id="VMRQLKW"/>
<accession>A0A060SM06</accession>
<proteinExistence type="predicted"/>
<comment type="caution">
    <text evidence="2">The sequence shown here is derived from an EMBL/GenBank/DDBJ whole genome shotgun (WGS) entry which is preliminary data.</text>
</comment>
<evidence type="ECO:0000313" key="2">
    <source>
        <dbReference type="EMBL" id="CDO73443.1"/>
    </source>
</evidence>
<dbReference type="EMBL" id="CCBP010000121">
    <property type="protein sequence ID" value="CDO73443.1"/>
    <property type="molecule type" value="Genomic_DNA"/>
</dbReference>
<dbReference type="OrthoDB" id="3219396at2759"/>
<sequence>MFLYLPPEILLYILSFLDLPDLVCLARAFPELTPLVEDPILHRQRLRIITPSRVAHALFARSPAGDPLRPTVSDLVHRGIIRGIGIERRWRSGLYFYSPLIVRQYEISLRLQWTHARDVVSHTLRARSPAACETFYHDRILPREASAAHVSPPLVSTVRRLRWALQRDRLARLVKDRCELVKDGGVVAWLEGKGRAALSRENERVRLALCPGIKGIVQFYEGLAR</sequence>
<dbReference type="Proteomes" id="UP000029665">
    <property type="component" value="Unassembled WGS sequence"/>
</dbReference>
<evidence type="ECO:0000313" key="3">
    <source>
        <dbReference type="Proteomes" id="UP000029665"/>
    </source>
</evidence>
<dbReference type="HOGENOM" id="CLU_104287_0_0_1"/>
<keyword evidence="3" id="KW-1185">Reference proteome</keyword>
<protein>
    <recommendedName>
        <fullName evidence="1">F-box domain-containing protein</fullName>
    </recommendedName>
</protein>
<evidence type="ECO:0000259" key="1">
    <source>
        <dbReference type="PROSITE" id="PS50181"/>
    </source>
</evidence>
<name>A0A060SM06_PYCCI</name>
<dbReference type="Pfam" id="PF12937">
    <property type="entry name" value="F-box-like"/>
    <property type="match status" value="1"/>
</dbReference>
<reference evidence="2" key="1">
    <citation type="submission" date="2014-01" db="EMBL/GenBank/DDBJ databases">
        <title>The genome of the white-rot fungus Pycnoporus cinnabarinus: a basidiomycete model with a versatile arsenal for lignocellulosic biomass breakdown.</title>
        <authorList>
            <person name="Levasseur A."/>
            <person name="Lomascolo A."/>
            <person name="Ruiz-Duenas F.J."/>
            <person name="Uzan E."/>
            <person name="Piumi F."/>
            <person name="Kues U."/>
            <person name="Ram A.F.J."/>
            <person name="Murat C."/>
            <person name="Haon M."/>
            <person name="Benoit I."/>
            <person name="Arfi Y."/>
            <person name="Chevret D."/>
            <person name="Drula E."/>
            <person name="Kwon M.J."/>
            <person name="Gouret P."/>
            <person name="Lesage-Meessen L."/>
            <person name="Lombard V."/>
            <person name="Mariette J."/>
            <person name="Noirot C."/>
            <person name="Park J."/>
            <person name="Patyshakuliyeva A."/>
            <person name="Wieneger R.A.B."/>
            <person name="Wosten H.A.B."/>
            <person name="Martin F."/>
            <person name="Coutinho P.M."/>
            <person name="de Vries R."/>
            <person name="Martinez A.T."/>
            <person name="Klopp C."/>
            <person name="Pontarotti P."/>
            <person name="Henrissat B."/>
            <person name="Record E."/>
        </authorList>
    </citation>
    <scope>NUCLEOTIDE SEQUENCE [LARGE SCALE GENOMIC DNA]</scope>
    <source>
        <strain evidence="2">BRFM137</strain>
    </source>
</reference>
<dbReference type="InterPro" id="IPR001810">
    <property type="entry name" value="F-box_dom"/>
</dbReference>
<dbReference type="SUPFAM" id="SSF81383">
    <property type="entry name" value="F-box domain"/>
    <property type="match status" value="1"/>
</dbReference>
<feature type="domain" description="F-box" evidence="1">
    <location>
        <begin position="1"/>
        <end position="45"/>
    </location>
</feature>
<dbReference type="AlphaFoldDB" id="A0A060SM06"/>
<organism evidence="2 3">
    <name type="scientific">Pycnoporus cinnabarinus</name>
    <name type="common">Cinnabar-red polypore</name>
    <name type="synonym">Trametes cinnabarina</name>
    <dbReference type="NCBI Taxonomy" id="5643"/>
    <lineage>
        <taxon>Eukaryota</taxon>
        <taxon>Fungi</taxon>
        <taxon>Dikarya</taxon>
        <taxon>Basidiomycota</taxon>
        <taxon>Agaricomycotina</taxon>
        <taxon>Agaricomycetes</taxon>
        <taxon>Polyporales</taxon>
        <taxon>Polyporaceae</taxon>
        <taxon>Trametes</taxon>
    </lineage>
</organism>
<dbReference type="STRING" id="5643.A0A060SM06"/>
<dbReference type="PROSITE" id="PS50181">
    <property type="entry name" value="FBOX"/>
    <property type="match status" value="1"/>
</dbReference>
<dbReference type="InterPro" id="IPR036047">
    <property type="entry name" value="F-box-like_dom_sf"/>
</dbReference>
<gene>
    <name evidence="2" type="ORF">BN946_scf185013.g78</name>
</gene>